<dbReference type="RefSeq" id="WP_061277211.1">
    <property type="nucleotide sequence ID" value="NZ_CP023525.1"/>
</dbReference>
<reference evidence="1 2" key="1">
    <citation type="submission" date="2017-09" db="EMBL/GenBank/DDBJ databases">
        <title>FDA dAtabase for Regulatory Grade micrObial Sequences (FDA-ARGOS): Supporting development and validation of Infectious Disease Dx tests.</title>
        <authorList>
            <person name="Minogue T."/>
            <person name="Wolcott M."/>
            <person name="Wasieloski L."/>
            <person name="Aguilar W."/>
            <person name="Moore D."/>
            <person name="Tallon L."/>
            <person name="Sadzewicz L."/>
            <person name="Ott S."/>
            <person name="Zhao X."/>
            <person name="Nagaraj S."/>
            <person name="Vavikolanu K."/>
            <person name="Aluvathingal J."/>
            <person name="Nadendla S."/>
            <person name="Sichtig H."/>
        </authorList>
    </citation>
    <scope>NUCLEOTIDE SEQUENCE [LARGE SCALE GENOMIC DNA]</scope>
    <source>
        <strain evidence="1 2">FDAARGOS_392</strain>
    </source>
</reference>
<protein>
    <submittedName>
        <fullName evidence="1">Uncharacterized protein</fullName>
    </submittedName>
</protein>
<evidence type="ECO:0000313" key="2">
    <source>
        <dbReference type="Proteomes" id="UP000217979"/>
    </source>
</evidence>
<evidence type="ECO:0000313" key="1">
    <source>
        <dbReference type="EMBL" id="ATF90973.1"/>
    </source>
</evidence>
<name>A0A291DTB9_9ENTR</name>
<dbReference type="Proteomes" id="UP000217979">
    <property type="component" value="Chromosome"/>
</dbReference>
<accession>A0A291DTB9</accession>
<dbReference type="EMBL" id="CP023525">
    <property type="protein sequence ID" value="ATF90973.1"/>
    <property type="molecule type" value="Genomic_DNA"/>
</dbReference>
<sequence length="314" mass="37037">MINKRLSVHFSSLAMKQKIIELAEINNLSASKLVEDLISFRLYDSDYSKELLKKLEGGNYVKNRNMLPSDGFESAIKRSKFRFNVSTAEVTDILRGSFVTEVRSGDIDDFENDKIKYDKLTKTIFKCVREYIETQSTINWIDNGYSSFNSNLTLVFINDVNVSFVYYPQSDYLHIDFISKYVHTIPFVFDEKNNNEFVRYLDFDYIRFKTFKSYAEDGWDRRKHSHLIYIDRASNSKSGGFFIGVKYEDNGLFKSDEEKSRAELFDTETKIFFAHRAFKLKKYQIKDDKDPYIPNLLDGFQYGIEKAKKRYNHE</sequence>
<proteinExistence type="predicted"/>
<organism evidence="1 2">
    <name type="scientific">Cedecea neteri</name>
    <dbReference type="NCBI Taxonomy" id="158822"/>
    <lineage>
        <taxon>Bacteria</taxon>
        <taxon>Pseudomonadati</taxon>
        <taxon>Pseudomonadota</taxon>
        <taxon>Gammaproteobacteria</taxon>
        <taxon>Enterobacterales</taxon>
        <taxon>Enterobacteriaceae</taxon>
        <taxon>Cedecea</taxon>
    </lineage>
</organism>
<dbReference type="AlphaFoldDB" id="A0A291DTB9"/>
<gene>
    <name evidence="1" type="ORF">CO704_02170</name>
</gene>